<proteinExistence type="predicted"/>
<accession>A0A2M7G6V9</accession>
<comment type="caution">
    <text evidence="1">The sequence shown here is derived from an EMBL/GenBank/DDBJ whole genome shotgun (WGS) entry which is preliminary data.</text>
</comment>
<evidence type="ECO:0000313" key="2">
    <source>
        <dbReference type="Proteomes" id="UP000231019"/>
    </source>
</evidence>
<name>A0A2M7G6V9_9BACT</name>
<dbReference type="Proteomes" id="UP000231019">
    <property type="component" value="Unassembled WGS sequence"/>
</dbReference>
<organism evidence="1 2">
    <name type="scientific">bacterium (Candidatus Blackallbacteria) CG17_big_fil_post_rev_8_21_14_2_50_48_46</name>
    <dbReference type="NCBI Taxonomy" id="2014261"/>
    <lineage>
        <taxon>Bacteria</taxon>
        <taxon>Candidatus Blackallbacteria</taxon>
    </lineage>
</organism>
<evidence type="ECO:0000313" key="1">
    <source>
        <dbReference type="EMBL" id="PIW17788.1"/>
    </source>
</evidence>
<reference evidence="1 2" key="1">
    <citation type="submission" date="2017-09" db="EMBL/GenBank/DDBJ databases">
        <title>Depth-based differentiation of microbial function through sediment-hosted aquifers and enrichment of novel symbionts in the deep terrestrial subsurface.</title>
        <authorList>
            <person name="Probst A.J."/>
            <person name="Ladd B."/>
            <person name="Jarett J.K."/>
            <person name="Geller-Mcgrath D.E."/>
            <person name="Sieber C.M."/>
            <person name="Emerson J.B."/>
            <person name="Anantharaman K."/>
            <person name="Thomas B.C."/>
            <person name="Malmstrom R."/>
            <person name="Stieglmeier M."/>
            <person name="Klingl A."/>
            <person name="Woyke T."/>
            <person name="Ryan C.M."/>
            <person name="Banfield J.F."/>
        </authorList>
    </citation>
    <scope>NUCLEOTIDE SEQUENCE [LARGE SCALE GENOMIC DNA]</scope>
    <source>
        <strain evidence="1">CG17_big_fil_post_rev_8_21_14_2_50_48_46</strain>
    </source>
</reference>
<gene>
    <name evidence="1" type="ORF">COW36_07535</name>
</gene>
<sequence>MGFSLCLFTACFGSLAEQSPRSEFSASPQVRESSASLPQKVSLGQTFSLPFQGQFTLEGEDFLILWEKPAQDSRCPADVVCVWAGEVNLELELRLGSKKEILALKLPPKNEEGLAFLEGRYRLFLLEVQPYPGKGNTEPPSLKLKIEKSK</sequence>
<dbReference type="AlphaFoldDB" id="A0A2M7G6V9"/>
<protein>
    <submittedName>
        <fullName evidence="1">Uncharacterized protein</fullName>
    </submittedName>
</protein>
<dbReference type="EMBL" id="PFFQ01000020">
    <property type="protein sequence ID" value="PIW17788.1"/>
    <property type="molecule type" value="Genomic_DNA"/>
</dbReference>